<dbReference type="AlphaFoldDB" id="A0A7W9LNU4"/>
<keyword evidence="8" id="KW-1185">Reference proteome</keyword>
<keyword evidence="2" id="KW-0560">Oxidoreductase</keyword>
<dbReference type="Gene3D" id="3.40.50.720">
    <property type="entry name" value="NAD(P)-binding Rossmann-like Domain"/>
    <property type="match status" value="1"/>
</dbReference>
<accession>A0A7W9LNU4</accession>
<evidence type="ECO:0000259" key="5">
    <source>
        <dbReference type="Pfam" id="PF03446"/>
    </source>
</evidence>
<protein>
    <submittedName>
        <fullName evidence="7">3-hydroxyisobutyrate dehydrogenase-like beta-hydroxyacid dehydrogenase</fullName>
    </submittedName>
</protein>
<dbReference type="PANTHER" id="PTHR43580">
    <property type="entry name" value="OXIDOREDUCTASE GLYR1-RELATED"/>
    <property type="match status" value="1"/>
</dbReference>
<evidence type="ECO:0000313" key="7">
    <source>
        <dbReference type="EMBL" id="MBB5790482.1"/>
    </source>
</evidence>
<dbReference type="GO" id="GO:0051287">
    <property type="term" value="F:NAD binding"/>
    <property type="evidence" value="ECO:0007669"/>
    <property type="project" value="InterPro"/>
</dbReference>
<evidence type="ECO:0000259" key="6">
    <source>
        <dbReference type="Pfam" id="PF14833"/>
    </source>
</evidence>
<dbReference type="InterPro" id="IPR013328">
    <property type="entry name" value="6PGD_dom2"/>
</dbReference>
<organism evidence="7 8">
    <name type="scientific">Jiangella mangrovi</name>
    <dbReference type="NCBI Taxonomy" id="1524084"/>
    <lineage>
        <taxon>Bacteria</taxon>
        <taxon>Bacillati</taxon>
        <taxon>Actinomycetota</taxon>
        <taxon>Actinomycetes</taxon>
        <taxon>Jiangellales</taxon>
        <taxon>Jiangellaceae</taxon>
        <taxon>Jiangella</taxon>
    </lineage>
</organism>
<dbReference type="PIRSF" id="PIRSF000103">
    <property type="entry name" value="HIBADH"/>
    <property type="match status" value="1"/>
</dbReference>
<evidence type="ECO:0000313" key="8">
    <source>
        <dbReference type="Proteomes" id="UP000542813"/>
    </source>
</evidence>
<name>A0A7W9LNU4_9ACTN</name>
<evidence type="ECO:0000256" key="4">
    <source>
        <dbReference type="PIRSR" id="PIRSR000103-1"/>
    </source>
</evidence>
<dbReference type="RefSeq" id="WP_221441295.1">
    <property type="nucleotide sequence ID" value="NZ_JACHMM010000001.1"/>
</dbReference>
<dbReference type="InterPro" id="IPR006115">
    <property type="entry name" value="6PGDH_NADP-bd"/>
</dbReference>
<evidence type="ECO:0000256" key="2">
    <source>
        <dbReference type="ARBA" id="ARBA00023002"/>
    </source>
</evidence>
<evidence type="ECO:0000256" key="3">
    <source>
        <dbReference type="ARBA" id="ARBA00023027"/>
    </source>
</evidence>
<dbReference type="Gene3D" id="1.10.1040.10">
    <property type="entry name" value="N-(1-d-carboxylethyl)-l-norvaline Dehydrogenase, domain 2"/>
    <property type="match status" value="1"/>
</dbReference>
<dbReference type="GO" id="GO:0016491">
    <property type="term" value="F:oxidoreductase activity"/>
    <property type="evidence" value="ECO:0007669"/>
    <property type="project" value="UniProtKB-KW"/>
</dbReference>
<dbReference type="InterPro" id="IPR015815">
    <property type="entry name" value="HIBADH-related"/>
</dbReference>
<dbReference type="Pfam" id="PF03446">
    <property type="entry name" value="NAD_binding_2"/>
    <property type="match status" value="1"/>
</dbReference>
<dbReference type="InterPro" id="IPR051265">
    <property type="entry name" value="HIBADH-related_NP60_sf"/>
</dbReference>
<evidence type="ECO:0000256" key="1">
    <source>
        <dbReference type="ARBA" id="ARBA00009080"/>
    </source>
</evidence>
<comment type="similarity">
    <text evidence="1">Belongs to the HIBADH-related family.</text>
</comment>
<dbReference type="SUPFAM" id="SSF48179">
    <property type="entry name" value="6-phosphogluconate dehydrogenase C-terminal domain-like"/>
    <property type="match status" value="1"/>
</dbReference>
<sequence length="299" mass="30094">MSDSLEVTGPVGVVGAGRMGAAMAGRLRSAGVDVVLWNRSVDRAQAVAAATGARVAGTAREAAEAGPVVLVSLADDAACRAAYAGPDGVAAGAGPDTVVADTSTVAPQTSIDLAALVREGEGGAMLDTPVSGSVPVVERGELTIMAGGDAADLDRARPVLELLAKQIFHVGDHGAGATMKLAVNALVHALNQAVAEALVLAERSGVDRAAAYEVFAGSVAGGPFVQYKRAAFERPEETPVAFRLGLVAKDLDLILDLAARAGAPMPQAVTNRRAVADAVAAGLGDEDMSAVARYLRGHS</sequence>
<reference evidence="7 8" key="1">
    <citation type="submission" date="2020-08" db="EMBL/GenBank/DDBJ databases">
        <title>Sequencing the genomes of 1000 actinobacteria strains.</title>
        <authorList>
            <person name="Klenk H.-P."/>
        </authorList>
    </citation>
    <scope>NUCLEOTIDE SEQUENCE [LARGE SCALE GENOMIC DNA]</scope>
    <source>
        <strain evidence="7 8">DSM 102122</strain>
    </source>
</reference>
<feature type="domain" description="3-hydroxyisobutyrate dehydrogenase-like NAD-binding" evidence="6">
    <location>
        <begin position="174"/>
        <end position="295"/>
    </location>
</feature>
<dbReference type="InterPro" id="IPR036291">
    <property type="entry name" value="NAD(P)-bd_dom_sf"/>
</dbReference>
<dbReference type="InterPro" id="IPR029154">
    <property type="entry name" value="HIBADH-like_NADP-bd"/>
</dbReference>
<feature type="active site" evidence="4">
    <location>
        <position position="180"/>
    </location>
</feature>
<keyword evidence="3" id="KW-0520">NAD</keyword>
<dbReference type="SUPFAM" id="SSF51735">
    <property type="entry name" value="NAD(P)-binding Rossmann-fold domains"/>
    <property type="match status" value="1"/>
</dbReference>
<dbReference type="EMBL" id="JACHMM010000001">
    <property type="protein sequence ID" value="MBB5790482.1"/>
    <property type="molecule type" value="Genomic_DNA"/>
</dbReference>
<dbReference type="InterPro" id="IPR008927">
    <property type="entry name" value="6-PGluconate_DH-like_C_sf"/>
</dbReference>
<dbReference type="Proteomes" id="UP000542813">
    <property type="component" value="Unassembled WGS sequence"/>
</dbReference>
<dbReference type="Pfam" id="PF14833">
    <property type="entry name" value="NAD_binding_11"/>
    <property type="match status" value="1"/>
</dbReference>
<dbReference type="PANTHER" id="PTHR43580:SF2">
    <property type="entry name" value="CYTOKINE-LIKE NUCLEAR FACTOR N-PAC"/>
    <property type="match status" value="1"/>
</dbReference>
<dbReference type="GO" id="GO:0050661">
    <property type="term" value="F:NADP binding"/>
    <property type="evidence" value="ECO:0007669"/>
    <property type="project" value="InterPro"/>
</dbReference>
<comment type="caution">
    <text evidence="7">The sequence shown here is derived from an EMBL/GenBank/DDBJ whole genome shotgun (WGS) entry which is preliminary data.</text>
</comment>
<gene>
    <name evidence="7" type="ORF">HD601_005057</name>
</gene>
<proteinExistence type="inferred from homology"/>
<feature type="domain" description="6-phosphogluconate dehydrogenase NADP-binding" evidence="5">
    <location>
        <begin position="11"/>
        <end position="171"/>
    </location>
</feature>